<dbReference type="GO" id="GO:0005886">
    <property type="term" value="C:plasma membrane"/>
    <property type="evidence" value="ECO:0007669"/>
    <property type="project" value="TreeGrafter"/>
</dbReference>
<feature type="domain" description="SRCR" evidence="3">
    <location>
        <begin position="701"/>
        <end position="806"/>
    </location>
</feature>
<name>A0A3B3T693_9TELE</name>
<reference evidence="4" key="2">
    <citation type="submission" date="2025-09" db="UniProtKB">
        <authorList>
            <consortium name="Ensembl"/>
        </authorList>
    </citation>
    <scope>IDENTIFICATION</scope>
</reference>
<dbReference type="GO" id="GO:0005615">
    <property type="term" value="C:extracellular space"/>
    <property type="evidence" value="ECO:0007669"/>
    <property type="project" value="TreeGrafter"/>
</dbReference>
<proteinExistence type="predicted"/>
<evidence type="ECO:0000313" key="4">
    <source>
        <dbReference type="Ensembl" id="ENSPKIP00000038170.1"/>
    </source>
</evidence>
<reference evidence="4" key="1">
    <citation type="submission" date="2025-08" db="UniProtKB">
        <authorList>
            <consortium name="Ensembl"/>
        </authorList>
    </citation>
    <scope>IDENTIFICATION</scope>
</reference>
<feature type="disulfide bond" evidence="2">
    <location>
        <begin position="680"/>
        <end position="690"/>
    </location>
</feature>
<dbReference type="SUPFAM" id="SSF56487">
    <property type="entry name" value="SRCR-like"/>
    <property type="match status" value="8"/>
</dbReference>
<keyword evidence="5" id="KW-1185">Reference proteome</keyword>
<dbReference type="AlphaFoldDB" id="A0A3B3T693"/>
<comment type="caution">
    <text evidence="2">Lacks conserved residue(s) required for the propagation of feature annotation.</text>
</comment>
<feature type="domain" description="SRCR" evidence="3">
    <location>
        <begin position="617"/>
        <end position="706"/>
    </location>
</feature>
<protein>
    <recommendedName>
        <fullName evidence="3">SRCR domain-containing protein</fullName>
    </recommendedName>
</protein>
<feature type="disulfide bond" evidence="2">
    <location>
        <begin position="391"/>
        <end position="401"/>
    </location>
</feature>
<feature type="domain" description="SRCR" evidence="3">
    <location>
        <begin position="224"/>
        <end position="323"/>
    </location>
</feature>
<dbReference type="PROSITE" id="PS50287">
    <property type="entry name" value="SRCR_2"/>
    <property type="match status" value="8"/>
</dbReference>
<evidence type="ECO:0000256" key="1">
    <source>
        <dbReference type="ARBA" id="ARBA00023157"/>
    </source>
</evidence>
<dbReference type="GeneTree" id="ENSGT00940000163299"/>
<accession>A0A3B3T693</accession>
<feature type="domain" description="SRCR" evidence="3">
    <location>
        <begin position="30"/>
        <end position="124"/>
    </location>
</feature>
<feature type="disulfide bond" evidence="2">
    <location>
        <begin position="96"/>
        <end position="106"/>
    </location>
</feature>
<dbReference type="PRINTS" id="PR00258">
    <property type="entry name" value="SPERACTRCPTR"/>
</dbReference>
<organism evidence="4 5">
    <name type="scientific">Paramormyrops kingsleyae</name>
    <dbReference type="NCBI Taxonomy" id="1676925"/>
    <lineage>
        <taxon>Eukaryota</taxon>
        <taxon>Metazoa</taxon>
        <taxon>Chordata</taxon>
        <taxon>Craniata</taxon>
        <taxon>Vertebrata</taxon>
        <taxon>Euteleostomi</taxon>
        <taxon>Actinopterygii</taxon>
        <taxon>Neopterygii</taxon>
        <taxon>Teleostei</taxon>
        <taxon>Osteoglossocephala</taxon>
        <taxon>Osteoglossomorpha</taxon>
        <taxon>Osteoglossiformes</taxon>
        <taxon>Mormyridae</taxon>
        <taxon>Paramormyrops</taxon>
    </lineage>
</organism>
<dbReference type="Ensembl" id="ENSPKIT00000019161.1">
    <property type="protein sequence ID" value="ENSPKIP00000038170.1"/>
    <property type="gene ID" value="ENSPKIG00000016059.1"/>
</dbReference>
<dbReference type="SMART" id="SM00202">
    <property type="entry name" value="SR"/>
    <property type="match status" value="6"/>
</dbReference>
<feature type="disulfide bond" evidence="2">
    <location>
        <begin position="779"/>
        <end position="789"/>
    </location>
</feature>
<feature type="domain" description="SRCR" evidence="3">
    <location>
        <begin position="518"/>
        <end position="612"/>
    </location>
</feature>
<evidence type="ECO:0000313" key="5">
    <source>
        <dbReference type="Proteomes" id="UP000261540"/>
    </source>
</evidence>
<sequence>MNSRFSILQTGSDIQCANTFFFVADNVTLVLLVEEKESRCFGAVHFKRNEKHEAVCAGSWDTKDARVVCRELKCGEALSFSQITTEGDGQVDHMDCDGSESSLLHCVAKHKPVAKCKKATVICEESLELRLTHGIDQCSGIVEVFYGGTWMSVSEHGWAKQHSDLVCKNQECGLSYNHSGKLYMEGEAPVSIMVQSPAKTTIGQHLKELTITAKHNIKVTCEEYRTLHLQGQVPCTGQVGVEYRGTNYWLAASKETWTNQSATVVCRERQCGYAVSFESRLSEEADQTWWKYLYNCSSKKTSLFDCEKVERANQSAVAYVTCSGSVSVRLENTCWGQVEICKNGICGAVCASSWTEDLSEMLCENLGCGKAFPAMDQHKLNNSVLYNSIYCPAPTKNITQCNIKLQDNSSCKKAARVFCSASLKAKLRDSVYHCSGTAELFHLGQWSPICSDTLKGNLPDLICERAGCGKMKSVNPINSSVVGLKEVECNASIKHCKIGNGKNQCNQVNLNCSGWARVLLIGGSGPCEGRVFMVSGESLQPVSVEGWNENESQVLCRNLQCGTYAQQRGLQSTLEKWWPETYKCTGKEDKIWDCKTSSRSIITEQQLFISCSDNRTVEISDGGSCLGTVQMNHNGAMQNICGDGWNLAKSRLVCQELLCGDAVYNLTPFSVKHQAYHFHCIGEESNLGQCKSELGNCHSTVSVICTDSITFRLSKNCGGLFEICYGNSCERVCPLSSSALKERQIICSELACGDVGNKSESLQVPLSPVPLNLNNSLQCKGPENFMKYCVQRKDCSSDISAEIYCESEAKY</sequence>
<dbReference type="InterPro" id="IPR036772">
    <property type="entry name" value="SRCR-like_dom_sf"/>
</dbReference>
<keyword evidence="1 2" id="KW-1015">Disulfide bond</keyword>
<dbReference type="Gene3D" id="3.10.250.10">
    <property type="entry name" value="SRCR-like domain"/>
    <property type="match status" value="8"/>
</dbReference>
<dbReference type="GO" id="GO:0004252">
    <property type="term" value="F:serine-type endopeptidase activity"/>
    <property type="evidence" value="ECO:0007669"/>
    <property type="project" value="TreeGrafter"/>
</dbReference>
<dbReference type="Pfam" id="PF00530">
    <property type="entry name" value="SRCR"/>
    <property type="match status" value="6"/>
</dbReference>
<dbReference type="Proteomes" id="UP000261540">
    <property type="component" value="Unplaced"/>
</dbReference>
<feature type="disulfide bond" evidence="2">
    <location>
        <begin position="296"/>
        <end position="306"/>
    </location>
</feature>
<feature type="domain" description="SRCR" evidence="3">
    <location>
        <begin position="425"/>
        <end position="513"/>
    </location>
</feature>
<dbReference type="GO" id="GO:0031638">
    <property type="term" value="P:zymogen activation"/>
    <property type="evidence" value="ECO:0007669"/>
    <property type="project" value="TreeGrafter"/>
</dbReference>
<evidence type="ECO:0000256" key="2">
    <source>
        <dbReference type="PROSITE-ProRule" id="PRU00196"/>
    </source>
</evidence>
<dbReference type="PANTHER" id="PTHR48071">
    <property type="entry name" value="SRCR DOMAIN-CONTAINING PROTEIN"/>
    <property type="match status" value="1"/>
</dbReference>
<feature type="disulfide bond" evidence="2">
    <location>
        <begin position="584"/>
        <end position="594"/>
    </location>
</feature>
<feature type="domain" description="SRCR" evidence="3">
    <location>
        <begin position="129"/>
        <end position="173"/>
    </location>
</feature>
<evidence type="ECO:0000259" key="3">
    <source>
        <dbReference type="PROSITE" id="PS50287"/>
    </source>
</evidence>
<dbReference type="PANTHER" id="PTHR48071:SF25">
    <property type="entry name" value="SCAVENGER RECEPTOR CYSTEINE-RICH TYPE 1 PROTEIN M160-LIKE ISOFORM X1"/>
    <property type="match status" value="1"/>
</dbReference>
<dbReference type="InterPro" id="IPR001190">
    <property type="entry name" value="SRCR"/>
</dbReference>
<feature type="domain" description="SRCR" evidence="3">
    <location>
        <begin position="319"/>
        <end position="420"/>
    </location>
</feature>